<evidence type="ECO:0000313" key="1">
    <source>
        <dbReference type="EMBL" id="KAK9747260.1"/>
    </source>
</evidence>
<dbReference type="EMBL" id="JASPKY010000032">
    <property type="protein sequence ID" value="KAK9747260.1"/>
    <property type="molecule type" value="Genomic_DNA"/>
</dbReference>
<evidence type="ECO:0000313" key="2">
    <source>
        <dbReference type="Proteomes" id="UP001458880"/>
    </source>
</evidence>
<reference evidence="1 2" key="1">
    <citation type="journal article" date="2024" name="BMC Genomics">
        <title>De novo assembly and annotation of Popillia japonica's genome with initial clues to its potential as an invasive pest.</title>
        <authorList>
            <person name="Cucini C."/>
            <person name="Boschi S."/>
            <person name="Funari R."/>
            <person name="Cardaioli E."/>
            <person name="Iannotti N."/>
            <person name="Marturano G."/>
            <person name="Paoli F."/>
            <person name="Bruttini M."/>
            <person name="Carapelli A."/>
            <person name="Frati F."/>
            <person name="Nardi F."/>
        </authorList>
    </citation>
    <scope>NUCLEOTIDE SEQUENCE [LARGE SCALE GENOMIC DNA]</scope>
    <source>
        <strain evidence="1">DMR45628</strain>
    </source>
</reference>
<accession>A0AAW1ML47</accession>
<sequence>MLKNTSDLDITRPPLDILLRALFRRVAFDTKPPLMLAVSQPSSHLVSTCCTMREMKWKMGGIIVRGNSNTKSDTGCKRGIVSISYTYHVMSPLGYDEFRAKVACRVRPR</sequence>
<keyword evidence="2" id="KW-1185">Reference proteome</keyword>
<gene>
    <name evidence="1" type="ORF">QE152_g5458</name>
</gene>
<dbReference type="AlphaFoldDB" id="A0AAW1ML47"/>
<name>A0AAW1ML47_POPJA</name>
<organism evidence="1 2">
    <name type="scientific">Popillia japonica</name>
    <name type="common">Japanese beetle</name>
    <dbReference type="NCBI Taxonomy" id="7064"/>
    <lineage>
        <taxon>Eukaryota</taxon>
        <taxon>Metazoa</taxon>
        <taxon>Ecdysozoa</taxon>
        <taxon>Arthropoda</taxon>
        <taxon>Hexapoda</taxon>
        <taxon>Insecta</taxon>
        <taxon>Pterygota</taxon>
        <taxon>Neoptera</taxon>
        <taxon>Endopterygota</taxon>
        <taxon>Coleoptera</taxon>
        <taxon>Polyphaga</taxon>
        <taxon>Scarabaeiformia</taxon>
        <taxon>Scarabaeidae</taxon>
        <taxon>Rutelinae</taxon>
        <taxon>Popillia</taxon>
    </lineage>
</organism>
<protein>
    <submittedName>
        <fullName evidence="1">Uncharacterized protein</fullName>
    </submittedName>
</protein>
<proteinExistence type="predicted"/>
<comment type="caution">
    <text evidence="1">The sequence shown here is derived from an EMBL/GenBank/DDBJ whole genome shotgun (WGS) entry which is preliminary data.</text>
</comment>
<dbReference type="Proteomes" id="UP001458880">
    <property type="component" value="Unassembled WGS sequence"/>
</dbReference>